<dbReference type="SUPFAM" id="SSF47413">
    <property type="entry name" value="lambda repressor-like DNA-binding domains"/>
    <property type="match status" value="1"/>
</dbReference>
<feature type="compositionally biased region" description="Polar residues" evidence="1">
    <location>
        <begin position="73"/>
        <end position="88"/>
    </location>
</feature>
<dbReference type="Gene3D" id="1.10.260.40">
    <property type="entry name" value="lambda repressor-like DNA-binding domains"/>
    <property type="match status" value="1"/>
</dbReference>
<evidence type="ECO:0000313" key="3">
    <source>
        <dbReference type="EMBL" id="QNT04331.1"/>
    </source>
</evidence>
<sequence>MSIADRVKQKRALYRLTQAELAKRVGITQQSLQKIEDGRTQNPRKLLNLAKALNCSPEWLQLGTTTEVRESSSHYSNDSAPPTSLSQHQRPIISAFQAAQWPNYSMDAEQQAYLDTPPDTSPSAFWLKVIGDSMTSTSGISIPEGYFILVEPNLTAKNGDLVVAKLANTTEVTFKKWVVDVGQTYLKPLNSDYRAIEVSQDLAIIGVVTQARLLF</sequence>
<dbReference type="InterPro" id="IPR001387">
    <property type="entry name" value="Cro/C1-type_HTH"/>
</dbReference>
<dbReference type="AlphaFoldDB" id="A0A7H1J1G5"/>
<name>A0A7H1J1G5_9GAMM</name>
<dbReference type="InterPro" id="IPR010982">
    <property type="entry name" value="Lambda_DNA-bd_dom_sf"/>
</dbReference>
<dbReference type="GO" id="GO:0003677">
    <property type="term" value="F:DNA binding"/>
    <property type="evidence" value="ECO:0007669"/>
    <property type="project" value="InterPro"/>
</dbReference>
<dbReference type="RefSeq" id="WP_111608826.1">
    <property type="nucleotide sequence ID" value="NZ_BMLJ01000023.1"/>
</dbReference>
<dbReference type="SUPFAM" id="SSF51306">
    <property type="entry name" value="LexA/Signal peptidase"/>
    <property type="match status" value="1"/>
</dbReference>
<dbReference type="CDD" id="cd00093">
    <property type="entry name" value="HTH_XRE"/>
    <property type="match status" value="1"/>
</dbReference>
<organism evidence="3 4">
    <name type="scientific">Marinomonas arctica</name>
    <dbReference type="NCBI Taxonomy" id="383750"/>
    <lineage>
        <taxon>Bacteria</taxon>
        <taxon>Pseudomonadati</taxon>
        <taxon>Pseudomonadota</taxon>
        <taxon>Gammaproteobacteria</taxon>
        <taxon>Oceanospirillales</taxon>
        <taxon>Oceanospirillaceae</taxon>
        <taxon>Marinomonas</taxon>
    </lineage>
</organism>
<dbReference type="CDD" id="cd06529">
    <property type="entry name" value="S24_LexA-like"/>
    <property type="match status" value="1"/>
</dbReference>
<proteinExistence type="predicted"/>
<dbReference type="PROSITE" id="PS50943">
    <property type="entry name" value="HTH_CROC1"/>
    <property type="match status" value="1"/>
</dbReference>
<keyword evidence="4" id="KW-1185">Reference proteome</keyword>
<dbReference type="KEGG" id="mard:IBG28_11295"/>
<dbReference type="SMART" id="SM00530">
    <property type="entry name" value="HTH_XRE"/>
    <property type="match status" value="1"/>
</dbReference>
<dbReference type="InterPro" id="IPR039418">
    <property type="entry name" value="LexA-like"/>
</dbReference>
<dbReference type="Proteomes" id="UP000516370">
    <property type="component" value="Chromosome"/>
</dbReference>
<dbReference type="Pfam" id="PF01381">
    <property type="entry name" value="HTH_3"/>
    <property type="match status" value="1"/>
</dbReference>
<feature type="region of interest" description="Disordered" evidence="1">
    <location>
        <begin position="66"/>
        <end position="88"/>
    </location>
</feature>
<evidence type="ECO:0000259" key="2">
    <source>
        <dbReference type="PROSITE" id="PS50943"/>
    </source>
</evidence>
<gene>
    <name evidence="3" type="ORF">IBG28_11295</name>
</gene>
<reference evidence="3 4" key="1">
    <citation type="submission" date="2020-09" db="EMBL/GenBank/DDBJ databases">
        <title>Complete genome sequence of an Arctic sea ice bacterium Marinomonas arctica BSI20414.</title>
        <authorList>
            <person name="Liao L."/>
            <person name="Chen B."/>
        </authorList>
    </citation>
    <scope>NUCLEOTIDE SEQUENCE [LARGE SCALE GENOMIC DNA]</scope>
    <source>
        <strain evidence="3 4">BSI20414</strain>
    </source>
</reference>
<feature type="domain" description="HTH cro/C1-type" evidence="2">
    <location>
        <begin position="7"/>
        <end position="60"/>
    </location>
</feature>
<dbReference type="InterPro" id="IPR015927">
    <property type="entry name" value="Peptidase_S24_S26A/B/C"/>
</dbReference>
<dbReference type="PANTHER" id="PTHR33516">
    <property type="entry name" value="LEXA REPRESSOR"/>
    <property type="match status" value="1"/>
</dbReference>
<dbReference type="OrthoDB" id="9791537at2"/>
<dbReference type="Pfam" id="PF00717">
    <property type="entry name" value="Peptidase_S24"/>
    <property type="match status" value="1"/>
</dbReference>
<dbReference type="Gene3D" id="2.10.109.10">
    <property type="entry name" value="Umud Fragment, subunit A"/>
    <property type="match status" value="1"/>
</dbReference>
<protein>
    <submittedName>
        <fullName evidence="3">Helix-turn-helix domain-containing protein</fullName>
    </submittedName>
</protein>
<dbReference type="InterPro" id="IPR050077">
    <property type="entry name" value="LexA_repressor"/>
</dbReference>
<dbReference type="PANTHER" id="PTHR33516:SF2">
    <property type="entry name" value="LEXA REPRESSOR-RELATED"/>
    <property type="match status" value="1"/>
</dbReference>
<dbReference type="EMBL" id="CP061081">
    <property type="protein sequence ID" value="QNT04331.1"/>
    <property type="molecule type" value="Genomic_DNA"/>
</dbReference>
<dbReference type="InterPro" id="IPR036286">
    <property type="entry name" value="LexA/Signal_pep-like_sf"/>
</dbReference>
<evidence type="ECO:0000313" key="4">
    <source>
        <dbReference type="Proteomes" id="UP000516370"/>
    </source>
</evidence>
<accession>A0A7H1J1G5</accession>
<evidence type="ECO:0000256" key="1">
    <source>
        <dbReference type="SAM" id="MobiDB-lite"/>
    </source>
</evidence>